<reference evidence="3 4" key="1">
    <citation type="journal article" date="2023" name="G3 (Bethesda)">
        <title>A chromosome-length genome assembly and annotation of blackberry (Rubus argutus, cv. 'Hillquist').</title>
        <authorList>
            <person name="Bruna T."/>
            <person name="Aryal R."/>
            <person name="Dudchenko O."/>
            <person name="Sargent D.J."/>
            <person name="Mead D."/>
            <person name="Buti M."/>
            <person name="Cavallini A."/>
            <person name="Hytonen T."/>
            <person name="Andres J."/>
            <person name="Pham M."/>
            <person name="Weisz D."/>
            <person name="Mascagni F."/>
            <person name="Usai G."/>
            <person name="Natali L."/>
            <person name="Bassil N."/>
            <person name="Fernandez G.E."/>
            <person name="Lomsadze A."/>
            <person name="Armour M."/>
            <person name="Olukolu B."/>
            <person name="Poorten T."/>
            <person name="Britton C."/>
            <person name="Davik J."/>
            <person name="Ashrafi H."/>
            <person name="Aiden E.L."/>
            <person name="Borodovsky M."/>
            <person name="Worthington M."/>
        </authorList>
    </citation>
    <scope>NUCLEOTIDE SEQUENCE [LARGE SCALE GENOMIC DNA]</scope>
    <source>
        <strain evidence="3">PI 553951</strain>
    </source>
</reference>
<keyword evidence="1" id="KW-0175">Coiled coil</keyword>
<comment type="caution">
    <text evidence="3">The sequence shown here is derived from an EMBL/GenBank/DDBJ whole genome shotgun (WGS) entry which is preliminary data.</text>
</comment>
<evidence type="ECO:0000313" key="4">
    <source>
        <dbReference type="Proteomes" id="UP001457282"/>
    </source>
</evidence>
<keyword evidence="4" id="KW-1185">Reference proteome</keyword>
<dbReference type="EMBL" id="JBEDUW010000340">
    <property type="protein sequence ID" value="KAK9901034.1"/>
    <property type="molecule type" value="Genomic_DNA"/>
</dbReference>
<dbReference type="Proteomes" id="UP001457282">
    <property type="component" value="Unassembled WGS sequence"/>
</dbReference>
<evidence type="ECO:0000313" key="3">
    <source>
        <dbReference type="EMBL" id="KAK9901034.1"/>
    </source>
</evidence>
<feature type="region of interest" description="Disordered" evidence="2">
    <location>
        <begin position="272"/>
        <end position="300"/>
    </location>
</feature>
<gene>
    <name evidence="3" type="ORF">M0R45_002303</name>
</gene>
<dbReference type="AlphaFoldDB" id="A0AAW1VJF2"/>
<feature type="compositionally biased region" description="Basic and acidic residues" evidence="2">
    <location>
        <begin position="285"/>
        <end position="300"/>
    </location>
</feature>
<evidence type="ECO:0000256" key="1">
    <source>
        <dbReference type="SAM" id="Coils"/>
    </source>
</evidence>
<feature type="compositionally biased region" description="Basic residues" evidence="2">
    <location>
        <begin position="81"/>
        <end position="90"/>
    </location>
</feature>
<feature type="region of interest" description="Disordered" evidence="2">
    <location>
        <begin position="1"/>
        <end position="90"/>
    </location>
</feature>
<name>A0AAW1VJF2_RUBAR</name>
<dbReference type="Pfam" id="PF03004">
    <property type="entry name" value="Transposase_24"/>
    <property type="match status" value="1"/>
</dbReference>
<organism evidence="3 4">
    <name type="scientific">Rubus argutus</name>
    <name type="common">Southern blackberry</name>
    <dbReference type="NCBI Taxonomy" id="59490"/>
    <lineage>
        <taxon>Eukaryota</taxon>
        <taxon>Viridiplantae</taxon>
        <taxon>Streptophyta</taxon>
        <taxon>Embryophyta</taxon>
        <taxon>Tracheophyta</taxon>
        <taxon>Spermatophyta</taxon>
        <taxon>Magnoliopsida</taxon>
        <taxon>eudicotyledons</taxon>
        <taxon>Gunneridae</taxon>
        <taxon>Pentapetalae</taxon>
        <taxon>rosids</taxon>
        <taxon>fabids</taxon>
        <taxon>Rosales</taxon>
        <taxon>Rosaceae</taxon>
        <taxon>Rosoideae</taxon>
        <taxon>Rosoideae incertae sedis</taxon>
        <taxon>Rubus</taxon>
    </lineage>
</organism>
<evidence type="ECO:0008006" key="5">
    <source>
        <dbReference type="Google" id="ProtNLM"/>
    </source>
</evidence>
<sequence length="585" mass="65858">MVGDKQLRRKRKPTHETTQTSHNSHARDVNRQVSPEASKDTSIPNDESREPNLLYTHSTPSKVVVHEDTPASLDSTANPRGIKKTRGPTKMKKIAVEPQSPGPLVREHVPVTLDDWRGLGDDIKVVLWESIQARFNLDEEWQKAAIFKSMGCIWRASKSRLVHQIRVAKNKEQRLQLKPDNIQSRAQWKKFIREKTSPTFTALSDKFKTMRHKQIPHTCNRKGMARLAADMRKNSADPSSVSRVKVWIRSRTKKDGKPVNIAVAETIDKLKEVESDSPSSSTTNVREDALSQVLGKDKPGRLRAMGRGMTISKLAFIQSRDKHMAMIEEQNTDMQGRIKHLENLVQALMKNQIQQKGARENTSPMSVNTNSLDKCKLLDWSGIEEIVAEGRKVSSDPNEEVNHIPLGPNAMKVLVDISHKPDSFLWRPTSDMTCIKHAQGKTIAWPVERVIIQMDQQSEEQDNISLHSSKNANSRIKCKLFDWSGKQEIVAEGHWYSSDPKMLVNDIPLGPNAMTNVVGSIVAWPANKVALEKIPESEEADNESSPMILLKISNAPLWRPTSELECIEDAIGTTVAWPADKVLML</sequence>
<dbReference type="PANTHER" id="PTHR33018">
    <property type="entry name" value="OS10G0338966 PROTEIN-RELATED"/>
    <property type="match status" value="1"/>
</dbReference>
<protein>
    <recommendedName>
        <fullName evidence="5">Transposase Tnp1/En/Spm-like domain-containing protein</fullName>
    </recommendedName>
</protein>
<feature type="compositionally biased region" description="Polar residues" evidence="2">
    <location>
        <begin position="31"/>
        <end position="45"/>
    </location>
</feature>
<accession>A0AAW1VJF2</accession>
<feature type="coiled-coil region" evidence="1">
    <location>
        <begin position="324"/>
        <end position="351"/>
    </location>
</feature>
<proteinExistence type="predicted"/>
<dbReference type="InterPro" id="IPR004252">
    <property type="entry name" value="Probable_transposase_24"/>
</dbReference>
<dbReference type="PANTHER" id="PTHR33018:SF34">
    <property type="entry name" value="OS02G0472350 PROTEIN"/>
    <property type="match status" value="1"/>
</dbReference>
<evidence type="ECO:0000256" key="2">
    <source>
        <dbReference type="SAM" id="MobiDB-lite"/>
    </source>
</evidence>